<evidence type="ECO:0000259" key="1">
    <source>
        <dbReference type="PROSITE" id="PS50404"/>
    </source>
</evidence>
<dbReference type="Pfam" id="PF13417">
    <property type="entry name" value="GST_N_3"/>
    <property type="match status" value="1"/>
</dbReference>
<sequence length="210" mass="22400">MTTTPTRTLTLHGTHLSGHVHRVELLLHMLGLPYELVAAPPDVRAGAAFLAMNPLGQIPVLQDGDLALADSNAILTYLARRYAPAGGWLSDDPVEAAEITRWLSVAAGELRFGPATARAAALWNMDGDVPRAHAIAARLLAFMEQHVATRTFLAAGRPTLADLACYGYVAHAPEGGVALDAYPAVQAWLRRVEGLPGFVPMPDSTPPERT</sequence>
<dbReference type="Pfam" id="PF00043">
    <property type="entry name" value="GST_C"/>
    <property type="match status" value="1"/>
</dbReference>
<dbReference type="SUPFAM" id="SSF52833">
    <property type="entry name" value="Thioredoxin-like"/>
    <property type="match status" value="1"/>
</dbReference>
<accession>A0A7W2I4W0</accession>
<feature type="domain" description="GST C-terminal" evidence="2">
    <location>
        <begin position="92"/>
        <end position="210"/>
    </location>
</feature>
<keyword evidence="3" id="KW-0808">Transferase</keyword>
<evidence type="ECO:0000313" key="3">
    <source>
        <dbReference type="EMBL" id="MBA5603771.1"/>
    </source>
</evidence>
<keyword evidence="4" id="KW-1185">Reference proteome</keyword>
<dbReference type="CDD" id="cd03206">
    <property type="entry name" value="GST_C_7"/>
    <property type="match status" value="1"/>
</dbReference>
<dbReference type="PANTHER" id="PTHR44051">
    <property type="entry name" value="GLUTATHIONE S-TRANSFERASE-RELATED"/>
    <property type="match status" value="1"/>
</dbReference>
<protein>
    <submittedName>
        <fullName evidence="3">Glutathione S-transferase</fullName>
    </submittedName>
</protein>
<dbReference type="GO" id="GO:0016740">
    <property type="term" value="F:transferase activity"/>
    <property type="evidence" value="ECO:0007669"/>
    <property type="project" value="UniProtKB-KW"/>
</dbReference>
<name>A0A7W2I4W0_9BURK</name>
<dbReference type="Proteomes" id="UP000566711">
    <property type="component" value="Unassembled WGS sequence"/>
</dbReference>
<dbReference type="PANTHER" id="PTHR44051:SF8">
    <property type="entry name" value="GLUTATHIONE S-TRANSFERASE GSTA"/>
    <property type="match status" value="1"/>
</dbReference>
<dbReference type="InterPro" id="IPR036249">
    <property type="entry name" value="Thioredoxin-like_sf"/>
</dbReference>
<dbReference type="RefSeq" id="WP_182212958.1">
    <property type="nucleotide sequence ID" value="NZ_JACEZS010000001.1"/>
</dbReference>
<comment type="caution">
    <text evidence="3">The sequence shown here is derived from an EMBL/GenBank/DDBJ whole genome shotgun (WGS) entry which is preliminary data.</text>
</comment>
<dbReference type="AlphaFoldDB" id="A0A7W2I4W0"/>
<organism evidence="3 4">
    <name type="scientific">Rugamonas fusca</name>
    <dbReference type="NCBI Taxonomy" id="2758568"/>
    <lineage>
        <taxon>Bacteria</taxon>
        <taxon>Pseudomonadati</taxon>
        <taxon>Pseudomonadota</taxon>
        <taxon>Betaproteobacteria</taxon>
        <taxon>Burkholderiales</taxon>
        <taxon>Oxalobacteraceae</taxon>
        <taxon>Telluria group</taxon>
        <taxon>Rugamonas</taxon>
    </lineage>
</organism>
<dbReference type="InterPro" id="IPR036282">
    <property type="entry name" value="Glutathione-S-Trfase_C_sf"/>
</dbReference>
<dbReference type="Gene3D" id="1.20.1050.10">
    <property type="match status" value="1"/>
</dbReference>
<dbReference type="Gene3D" id="3.40.30.10">
    <property type="entry name" value="Glutaredoxin"/>
    <property type="match status" value="1"/>
</dbReference>
<reference evidence="3 4" key="1">
    <citation type="submission" date="2020-07" db="EMBL/GenBank/DDBJ databases">
        <title>Novel species isolated from subtropical streams in China.</title>
        <authorList>
            <person name="Lu H."/>
        </authorList>
    </citation>
    <scope>NUCLEOTIDE SEQUENCE [LARGE SCALE GENOMIC DNA]</scope>
    <source>
        <strain evidence="3 4">FT3S</strain>
    </source>
</reference>
<dbReference type="EMBL" id="JACEZS010000001">
    <property type="protein sequence ID" value="MBA5603771.1"/>
    <property type="molecule type" value="Genomic_DNA"/>
</dbReference>
<evidence type="ECO:0000313" key="4">
    <source>
        <dbReference type="Proteomes" id="UP000566711"/>
    </source>
</evidence>
<evidence type="ECO:0000259" key="2">
    <source>
        <dbReference type="PROSITE" id="PS50405"/>
    </source>
</evidence>
<dbReference type="InterPro" id="IPR040079">
    <property type="entry name" value="Glutathione_S-Trfase"/>
</dbReference>
<dbReference type="InterPro" id="IPR004046">
    <property type="entry name" value="GST_C"/>
</dbReference>
<gene>
    <name evidence="3" type="ORF">H3H36_00145</name>
</gene>
<proteinExistence type="predicted"/>
<dbReference type="PROSITE" id="PS50405">
    <property type="entry name" value="GST_CTER"/>
    <property type="match status" value="1"/>
</dbReference>
<dbReference type="SFLD" id="SFLDG00358">
    <property type="entry name" value="Main_(cytGST)"/>
    <property type="match status" value="1"/>
</dbReference>
<dbReference type="InterPro" id="IPR004045">
    <property type="entry name" value="Glutathione_S-Trfase_N"/>
</dbReference>
<dbReference type="SFLD" id="SFLDS00019">
    <property type="entry name" value="Glutathione_Transferase_(cytos"/>
    <property type="match status" value="1"/>
</dbReference>
<dbReference type="PROSITE" id="PS50404">
    <property type="entry name" value="GST_NTER"/>
    <property type="match status" value="1"/>
</dbReference>
<feature type="domain" description="GST N-terminal" evidence="1">
    <location>
        <begin position="7"/>
        <end position="86"/>
    </location>
</feature>
<dbReference type="InterPro" id="IPR010987">
    <property type="entry name" value="Glutathione-S-Trfase_C-like"/>
</dbReference>
<dbReference type="SUPFAM" id="SSF47616">
    <property type="entry name" value="GST C-terminal domain-like"/>
    <property type="match status" value="1"/>
</dbReference>